<keyword evidence="4" id="KW-0004">4Fe-4S</keyword>
<dbReference type="GO" id="GO:0046872">
    <property type="term" value="F:metal ion binding"/>
    <property type="evidence" value="ECO:0007669"/>
    <property type="project" value="UniProtKB-KW"/>
</dbReference>
<dbReference type="SUPFAM" id="SSF142984">
    <property type="entry name" value="Nqo1 middle domain-like"/>
    <property type="match status" value="1"/>
</dbReference>
<dbReference type="PANTHER" id="PTHR43578">
    <property type="entry name" value="NADH-QUINONE OXIDOREDUCTASE SUBUNIT F"/>
    <property type="match status" value="1"/>
</dbReference>
<dbReference type="PANTHER" id="PTHR43578:SF3">
    <property type="entry name" value="NADH-QUINONE OXIDOREDUCTASE SUBUNIT F"/>
    <property type="match status" value="1"/>
</dbReference>
<dbReference type="PROSITE" id="PS00645">
    <property type="entry name" value="COMPLEX1_51K_2"/>
    <property type="match status" value="1"/>
</dbReference>
<evidence type="ECO:0000256" key="6">
    <source>
        <dbReference type="ARBA" id="ARBA00023004"/>
    </source>
</evidence>
<dbReference type="Gene3D" id="3.40.50.11540">
    <property type="entry name" value="NADH-ubiquinone oxidoreductase 51kDa subunit"/>
    <property type="match status" value="1"/>
</dbReference>
<dbReference type="PROSITE" id="PS00644">
    <property type="entry name" value="COMPLEX1_51K_1"/>
    <property type="match status" value="1"/>
</dbReference>
<dbReference type="FunFam" id="3.40.50.11540:FF:000001">
    <property type="entry name" value="NADH dehydrogenase [ubiquinone] flavoprotein 1, mitochondrial"/>
    <property type="match status" value="1"/>
</dbReference>
<comment type="cofactor">
    <cofactor evidence="2">
        <name>[4Fe-4S] cluster</name>
        <dbReference type="ChEBI" id="CHEBI:49883"/>
    </cofactor>
</comment>
<feature type="domain" description="NADH-ubiquinone oxidoreductase 51kDa subunit iron-sulphur binding" evidence="8">
    <location>
        <begin position="420"/>
        <end position="465"/>
    </location>
</feature>
<dbReference type="GO" id="GO:0051539">
    <property type="term" value="F:4 iron, 4 sulfur cluster binding"/>
    <property type="evidence" value="ECO:0007669"/>
    <property type="project" value="UniProtKB-KW"/>
</dbReference>
<dbReference type="GO" id="GO:0008137">
    <property type="term" value="F:NADH dehydrogenase (ubiquinone) activity"/>
    <property type="evidence" value="ECO:0007669"/>
    <property type="project" value="InterPro"/>
</dbReference>
<dbReference type="GO" id="GO:0010181">
    <property type="term" value="F:FMN binding"/>
    <property type="evidence" value="ECO:0007669"/>
    <property type="project" value="InterPro"/>
</dbReference>
<keyword evidence="7" id="KW-0411">Iron-sulfur</keyword>
<comment type="cofactor">
    <cofactor evidence="1">
        <name>FMN</name>
        <dbReference type="ChEBI" id="CHEBI:58210"/>
    </cofactor>
</comment>
<dbReference type="SUPFAM" id="SSF140490">
    <property type="entry name" value="Nqo1C-terminal domain-like"/>
    <property type="match status" value="1"/>
</dbReference>
<dbReference type="STRING" id="1114924.SAMN05216258_11349"/>
<organism evidence="9 10">
    <name type="scientific">Albimonas pacifica</name>
    <dbReference type="NCBI Taxonomy" id="1114924"/>
    <lineage>
        <taxon>Bacteria</taxon>
        <taxon>Pseudomonadati</taxon>
        <taxon>Pseudomonadota</taxon>
        <taxon>Alphaproteobacteria</taxon>
        <taxon>Rhodobacterales</taxon>
        <taxon>Paracoccaceae</taxon>
        <taxon>Albimonas</taxon>
    </lineage>
</organism>
<reference evidence="9 10" key="1">
    <citation type="submission" date="2016-10" db="EMBL/GenBank/DDBJ databases">
        <authorList>
            <person name="de Groot N.N."/>
        </authorList>
    </citation>
    <scope>NUCLEOTIDE SEQUENCE [LARGE SCALE GENOMIC DNA]</scope>
    <source>
        <strain evidence="9 10">CGMCC 1.11030</strain>
    </source>
</reference>
<dbReference type="SMART" id="SM00928">
    <property type="entry name" value="NADH_4Fe-4S"/>
    <property type="match status" value="1"/>
</dbReference>
<sequence>MIRIFVPDDSAARSVGADEVAAGIAARIPSAEIVRTGSRGALWLEPMVEVETPQGRIAYGPVTPADLPDLLDALPSAGPHPLRLGPPEDLPWFADQQRLTFARCGITPPLDLAAYEAHGGLAGLRAALGMEGAAICAAVLDSGLRGRGGAGFPTGIKWKTVHEQSAPRKHVCCNADEGDSGAYADRMLMEGDPFLLIEGMAIAALATGATEGWIYIRSEYPEAIARMTAAIEVMERAGWLGEDLGGSGRAFRLRVRRGAGAYICGEESSMLNSIEGRRGVVRAKPPIPAIAGLFGEPTVVNNVLTLAAVPLILAKGAAFYRDYGVGRSTGTQPFTLGGNVARGGLIEKAFGVTARELIEGFGGGTASGRPFRTAQLGGPLGAYVCDEQLDLPMDYEALAEAGAMLGHGGITVFDDTVDMGAMARFAFEFCEIESCGKCTPCRVGATRGRETVEKILRGENVAANMVLVEDLCELMRDGSLCAMGGLTPMPVLSALRLFPEDFDRAPAPVTEHAAE</sequence>
<dbReference type="Gene3D" id="6.10.250.1450">
    <property type="match status" value="1"/>
</dbReference>
<dbReference type="CDD" id="cd03063">
    <property type="entry name" value="TRX_Fd_FDH_beta"/>
    <property type="match status" value="1"/>
</dbReference>
<dbReference type="EMBL" id="FOQH01000013">
    <property type="protein sequence ID" value="SFJ07550.1"/>
    <property type="molecule type" value="Genomic_DNA"/>
</dbReference>
<evidence type="ECO:0000256" key="4">
    <source>
        <dbReference type="ARBA" id="ARBA00022485"/>
    </source>
</evidence>
<dbReference type="InterPro" id="IPR037207">
    <property type="entry name" value="Nuop51_4Fe4S-bd_sf"/>
</dbReference>
<dbReference type="OrthoDB" id="9761899at2"/>
<keyword evidence="6" id="KW-0408">Iron</keyword>
<dbReference type="Gene3D" id="3.10.20.600">
    <property type="match status" value="1"/>
</dbReference>
<evidence type="ECO:0000313" key="9">
    <source>
        <dbReference type="EMBL" id="SFJ07550.1"/>
    </source>
</evidence>
<dbReference type="Pfam" id="PF01512">
    <property type="entry name" value="Complex1_51K"/>
    <property type="match status" value="1"/>
</dbReference>
<evidence type="ECO:0000313" key="10">
    <source>
        <dbReference type="Proteomes" id="UP000199377"/>
    </source>
</evidence>
<dbReference type="Gene3D" id="1.20.1440.230">
    <property type="entry name" value="NADH-ubiquinone oxidoreductase 51kDa subunit, iron-sulphur binding domain"/>
    <property type="match status" value="1"/>
</dbReference>
<dbReference type="Pfam" id="PF10589">
    <property type="entry name" value="NADH_4Fe-4S"/>
    <property type="match status" value="1"/>
</dbReference>
<name>A0A1I3NF39_9RHOB</name>
<evidence type="ECO:0000256" key="3">
    <source>
        <dbReference type="ARBA" id="ARBA00007523"/>
    </source>
</evidence>
<evidence type="ECO:0000256" key="7">
    <source>
        <dbReference type="ARBA" id="ARBA00023014"/>
    </source>
</evidence>
<dbReference type="InterPro" id="IPR036249">
    <property type="entry name" value="Thioredoxin-like_sf"/>
</dbReference>
<keyword evidence="10" id="KW-1185">Reference proteome</keyword>
<evidence type="ECO:0000256" key="2">
    <source>
        <dbReference type="ARBA" id="ARBA00001966"/>
    </source>
</evidence>
<gene>
    <name evidence="9" type="ORF">SAMN05216258_11349</name>
</gene>
<dbReference type="InterPro" id="IPR011538">
    <property type="entry name" value="Nuo51_FMN-bd"/>
</dbReference>
<proteinExistence type="inferred from homology"/>
<dbReference type="SUPFAM" id="SSF142019">
    <property type="entry name" value="Nqo1 FMN-binding domain-like"/>
    <property type="match status" value="1"/>
</dbReference>
<evidence type="ECO:0000256" key="1">
    <source>
        <dbReference type="ARBA" id="ARBA00001917"/>
    </source>
</evidence>
<evidence type="ECO:0000259" key="8">
    <source>
        <dbReference type="SMART" id="SM00928"/>
    </source>
</evidence>
<dbReference type="SUPFAM" id="SSF52833">
    <property type="entry name" value="Thioredoxin-like"/>
    <property type="match status" value="1"/>
</dbReference>
<dbReference type="InterPro" id="IPR019575">
    <property type="entry name" value="Nuop51_4Fe4S-bd"/>
</dbReference>
<accession>A0A1I3NF39</accession>
<dbReference type="InterPro" id="IPR037225">
    <property type="entry name" value="Nuo51_FMN-bd_sf"/>
</dbReference>
<dbReference type="AlphaFoldDB" id="A0A1I3NF39"/>
<keyword evidence="5" id="KW-0479">Metal-binding</keyword>
<dbReference type="Proteomes" id="UP000199377">
    <property type="component" value="Unassembled WGS sequence"/>
</dbReference>
<comment type="similarity">
    <text evidence="3">Belongs to the complex I 51 kDa subunit family.</text>
</comment>
<dbReference type="InterPro" id="IPR001949">
    <property type="entry name" value="NADH-UbQ_OxRdtase_51kDa_CS"/>
</dbReference>
<protein>
    <submittedName>
        <fullName evidence="9">Formate dehydrogenase beta subunit</fullName>
    </submittedName>
</protein>
<evidence type="ECO:0000256" key="5">
    <source>
        <dbReference type="ARBA" id="ARBA00022723"/>
    </source>
</evidence>